<dbReference type="EMBL" id="JAAXOP010000028">
    <property type="protein sequence ID" value="NKY54362.1"/>
    <property type="molecule type" value="Genomic_DNA"/>
</dbReference>
<gene>
    <name evidence="2" type="ORF">HGA08_29680</name>
</gene>
<dbReference type="InterPro" id="IPR013097">
    <property type="entry name" value="Dabb"/>
</dbReference>
<keyword evidence="3" id="KW-1185">Reference proteome</keyword>
<name>A0A846Y948_9NOCA</name>
<accession>A0A846Y948</accession>
<evidence type="ECO:0000313" key="2">
    <source>
        <dbReference type="EMBL" id="NKY54362.1"/>
    </source>
</evidence>
<dbReference type="Pfam" id="PF07876">
    <property type="entry name" value="Dabb"/>
    <property type="match status" value="1"/>
</dbReference>
<dbReference type="PROSITE" id="PS51502">
    <property type="entry name" value="S_R_A_B_BARREL"/>
    <property type="match status" value="1"/>
</dbReference>
<dbReference type="SUPFAM" id="SSF54909">
    <property type="entry name" value="Dimeric alpha+beta barrel"/>
    <property type="match status" value="1"/>
</dbReference>
<feature type="domain" description="Stress-response A/B barrel" evidence="1">
    <location>
        <begin position="104"/>
        <end position="204"/>
    </location>
</feature>
<evidence type="ECO:0000259" key="1">
    <source>
        <dbReference type="PROSITE" id="PS51502"/>
    </source>
</evidence>
<comment type="caution">
    <text evidence="2">The sequence shown here is derived from an EMBL/GenBank/DDBJ whole genome shotgun (WGS) entry which is preliminary data.</text>
</comment>
<dbReference type="AlphaFoldDB" id="A0A846Y948"/>
<reference evidence="2 3" key="1">
    <citation type="submission" date="2020-04" db="EMBL/GenBank/DDBJ databases">
        <title>MicrobeNet Type strains.</title>
        <authorList>
            <person name="Nicholson A.C."/>
        </authorList>
    </citation>
    <scope>NUCLEOTIDE SEQUENCE [LARGE SCALE GENOMIC DNA]</scope>
    <source>
        <strain evidence="2 3">JCM 12354</strain>
    </source>
</reference>
<dbReference type="InterPro" id="IPR011008">
    <property type="entry name" value="Dimeric_a/b-barrel"/>
</dbReference>
<proteinExistence type="predicted"/>
<evidence type="ECO:0000313" key="3">
    <source>
        <dbReference type="Proteomes" id="UP000565711"/>
    </source>
</evidence>
<protein>
    <submittedName>
        <fullName evidence="2">Dabb family protein</fullName>
    </submittedName>
</protein>
<dbReference type="SMART" id="SM00886">
    <property type="entry name" value="Dabb"/>
    <property type="match status" value="1"/>
</dbReference>
<sequence length="225" mass="24740">MYKVTRLLHLTDPRDEASTAAVVRDIAAAAESARHSLVAPTLPGARNGGDILAHFHFESEEEWTRQRGPIDAATGGPAIRRADCAEYVGGSRAGRRDTANTPAVYRTLLLRVDDSAPRHELRRFEHAVLQMPEHLPGMRAWQLSPVLHAAGATTWTHVWEQEFTDLDALLGQYMNHPVHWALVDRWFDPECPENIVKDRVCHSFCAVSGPVVTDAAAAPIAVGCA</sequence>
<dbReference type="Proteomes" id="UP000565711">
    <property type="component" value="Unassembled WGS sequence"/>
</dbReference>
<organism evidence="2 3">
    <name type="scientific">Nocardia vermiculata</name>
    <dbReference type="NCBI Taxonomy" id="257274"/>
    <lineage>
        <taxon>Bacteria</taxon>
        <taxon>Bacillati</taxon>
        <taxon>Actinomycetota</taxon>
        <taxon>Actinomycetes</taxon>
        <taxon>Mycobacteriales</taxon>
        <taxon>Nocardiaceae</taxon>
        <taxon>Nocardia</taxon>
    </lineage>
</organism>
<dbReference type="Gene3D" id="3.30.70.100">
    <property type="match status" value="1"/>
</dbReference>
<dbReference type="RefSeq" id="WP_067881033.1">
    <property type="nucleotide sequence ID" value="NZ_JAAXOP010000028.1"/>
</dbReference>